<feature type="region of interest" description="Disordered" evidence="1">
    <location>
        <begin position="1"/>
        <end position="21"/>
    </location>
</feature>
<evidence type="ECO:0000256" key="1">
    <source>
        <dbReference type="SAM" id="MobiDB-lite"/>
    </source>
</evidence>
<evidence type="ECO:0000313" key="3">
    <source>
        <dbReference type="EMBL" id="NYG22516.1"/>
    </source>
</evidence>
<accession>A0A852WWN1</accession>
<reference evidence="3 4" key="1">
    <citation type="submission" date="2020-07" db="EMBL/GenBank/DDBJ databases">
        <title>Sequencing the genomes of 1000 actinobacteria strains.</title>
        <authorList>
            <person name="Klenk H.-P."/>
        </authorList>
    </citation>
    <scope>NUCLEOTIDE SEQUENCE [LARGE SCALE GENOMIC DNA]</scope>
    <source>
        <strain evidence="3 4">DSM 8598</strain>
    </source>
</reference>
<organism evidence="3 4">
    <name type="scientific">Agromyces hippuratus</name>
    <dbReference type="NCBI Taxonomy" id="286438"/>
    <lineage>
        <taxon>Bacteria</taxon>
        <taxon>Bacillati</taxon>
        <taxon>Actinomycetota</taxon>
        <taxon>Actinomycetes</taxon>
        <taxon>Micrococcales</taxon>
        <taxon>Microbacteriaceae</taxon>
        <taxon>Agromyces</taxon>
    </lineage>
</organism>
<protein>
    <submittedName>
        <fullName evidence="3">Uncharacterized protein</fullName>
    </submittedName>
</protein>
<dbReference type="Proteomes" id="UP000549066">
    <property type="component" value="Unassembled WGS sequence"/>
</dbReference>
<feature type="transmembrane region" description="Helical" evidence="2">
    <location>
        <begin position="97"/>
        <end position="119"/>
    </location>
</feature>
<dbReference type="RefSeq" id="WP_179552311.1">
    <property type="nucleotide sequence ID" value="NZ_JACCFI010000001.1"/>
</dbReference>
<name>A0A852WWN1_9MICO</name>
<keyword evidence="2" id="KW-1133">Transmembrane helix</keyword>
<proteinExistence type="predicted"/>
<keyword evidence="4" id="KW-1185">Reference proteome</keyword>
<gene>
    <name evidence="3" type="ORF">BJY17_003263</name>
</gene>
<keyword evidence="2" id="KW-0472">Membrane</keyword>
<keyword evidence="2" id="KW-0812">Transmembrane</keyword>
<dbReference type="AlphaFoldDB" id="A0A852WWN1"/>
<evidence type="ECO:0000256" key="2">
    <source>
        <dbReference type="SAM" id="Phobius"/>
    </source>
</evidence>
<dbReference type="EMBL" id="JACCFI010000001">
    <property type="protein sequence ID" value="NYG22516.1"/>
    <property type="molecule type" value="Genomic_DNA"/>
</dbReference>
<feature type="transmembrane region" description="Helical" evidence="2">
    <location>
        <begin position="57"/>
        <end position="85"/>
    </location>
</feature>
<feature type="transmembrane region" description="Helical" evidence="2">
    <location>
        <begin position="21"/>
        <end position="45"/>
    </location>
</feature>
<evidence type="ECO:0000313" key="4">
    <source>
        <dbReference type="Proteomes" id="UP000549066"/>
    </source>
</evidence>
<comment type="caution">
    <text evidence="3">The sequence shown here is derived from an EMBL/GenBank/DDBJ whole genome shotgun (WGS) entry which is preliminary data.</text>
</comment>
<sequence length="121" mass="12256">MVTPDTAPPRDETPTDSRSTSAAVSFTAGISAVAANLAWIVVALIPQDSVDAWSLLGWAAMTLIVSRSLAGVLAIVAIVAGIIALRRPTGRARAGAGVALGAMALVDLLTFLVSMASTLRG</sequence>